<accession>A0A9R0ZT67</accession>
<protein>
    <submittedName>
        <fullName evidence="4">Uncharacterized protein</fullName>
    </submittedName>
</protein>
<gene>
    <name evidence="4" type="ORF">TRITD_7Bv1G017890</name>
</gene>
<dbReference type="SMART" id="SM00248">
    <property type="entry name" value="ANK"/>
    <property type="match status" value="3"/>
</dbReference>
<dbReference type="InterPro" id="IPR050776">
    <property type="entry name" value="Ank_Repeat/CDKN_Inhibitor"/>
</dbReference>
<evidence type="ECO:0000256" key="2">
    <source>
        <dbReference type="ARBA" id="ARBA00023043"/>
    </source>
</evidence>
<evidence type="ECO:0000256" key="1">
    <source>
        <dbReference type="ARBA" id="ARBA00022737"/>
    </source>
</evidence>
<evidence type="ECO:0000313" key="5">
    <source>
        <dbReference type="Proteomes" id="UP000324705"/>
    </source>
</evidence>
<dbReference type="InterPro" id="IPR036770">
    <property type="entry name" value="Ankyrin_rpt-contain_sf"/>
</dbReference>
<dbReference type="EMBL" id="LT934124">
    <property type="protein sequence ID" value="VAI83477.1"/>
    <property type="molecule type" value="Genomic_DNA"/>
</dbReference>
<keyword evidence="2 3" id="KW-0040">ANK repeat</keyword>
<dbReference type="Pfam" id="PF00023">
    <property type="entry name" value="Ank"/>
    <property type="match status" value="1"/>
</dbReference>
<dbReference type="GO" id="GO:0005634">
    <property type="term" value="C:nucleus"/>
    <property type="evidence" value="ECO:0007669"/>
    <property type="project" value="TreeGrafter"/>
</dbReference>
<feature type="repeat" description="ANK" evidence="3">
    <location>
        <begin position="50"/>
        <end position="81"/>
    </location>
</feature>
<keyword evidence="1" id="KW-0677">Repeat</keyword>
<dbReference type="SUPFAM" id="SSF48403">
    <property type="entry name" value="Ankyrin repeat"/>
    <property type="match status" value="1"/>
</dbReference>
<dbReference type="Proteomes" id="UP000324705">
    <property type="component" value="Chromosome 7B"/>
</dbReference>
<dbReference type="PANTHER" id="PTHR24201">
    <property type="entry name" value="ANK_REP_REGION DOMAIN-CONTAINING PROTEIN"/>
    <property type="match status" value="1"/>
</dbReference>
<evidence type="ECO:0000313" key="4">
    <source>
        <dbReference type="EMBL" id="VAI83477.1"/>
    </source>
</evidence>
<name>A0A9R0ZT67_TRITD</name>
<dbReference type="InterPro" id="IPR002110">
    <property type="entry name" value="Ankyrin_rpt"/>
</dbReference>
<evidence type="ECO:0000256" key="3">
    <source>
        <dbReference type="PROSITE-ProRule" id="PRU00023"/>
    </source>
</evidence>
<dbReference type="Pfam" id="PF12796">
    <property type="entry name" value="Ank_2"/>
    <property type="match status" value="1"/>
</dbReference>
<dbReference type="PANTHER" id="PTHR24201:SF16">
    <property type="entry name" value="ANKYRIN-1-LIKE-RELATED"/>
    <property type="match status" value="1"/>
</dbReference>
<sequence length="164" mass="17867">MGLLGMMGDSFGCSATGERLVSAARDGDIQEARALLELNPRLARYSTFGIRNTPLHYSAAKGHHEVSLLIESGVDINLRNCSALMQACLYGHWKVVQILVLFKANIHKKDCFSGATAIHFAALKGHTRCIRLIAADYVPSLPDFWSIMRGTATGETNKEAFDAA</sequence>
<keyword evidence="5" id="KW-1185">Reference proteome</keyword>
<proteinExistence type="predicted"/>
<dbReference type="AlphaFoldDB" id="A0A9R0ZT67"/>
<dbReference type="Gramene" id="TRITD7Bv1G017890.6">
    <property type="protein sequence ID" value="TRITD7Bv1G017890.6"/>
    <property type="gene ID" value="TRITD7Bv1G017890"/>
</dbReference>
<dbReference type="Gene3D" id="1.25.40.20">
    <property type="entry name" value="Ankyrin repeat-containing domain"/>
    <property type="match status" value="1"/>
</dbReference>
<reference evidence="4 5" key="1">
    <citation type="submission" date="2017-09" db="EMBL/GenBank/DDBJ databases">
        <authorList>
            <consortium name="International Durum Wheat Genome Sequencing Consortium (IDWGSC)"/>
            <person name="Milanesi L."/>
        </authorList>
    </citation>
    <scope>NUCLEOTIDE SEQUENCE [LARGE SCALE GENOMIC DNA]</scope>
    <source>
        <strain evidence="5">cv. Svevo</strain>
    </source>
</reference>
<organism evidence="4 5">
    <name type="scientific">Triticum turgidum subsp. durum</name>
    <name type="common">Durum wheat</name>
    <name type="synonym">Triticum durum</name>
    <dbReference type="NCBI Taxonomy" id="4567"/>
    <lineage>
        <taxon>Eukaryota</taxon>
        <taxon>Viridiplantae</taxon>
        <taxon>Streptophyta</taxon>
        <taxon>Embryophyta</taxon>
        <taxon>Tracheophyta</taxon>
        <taxon>Spermatophyta</taxon>
        <taxon>Magnoliopsida</taxon>
        <taxon>Liliopsida</taxon>
        <taxon>Poales</taxon>
        <taxon>Poaceae</taxon>
        <taxon>BOP clade</taxon>
        <taxon>Pooideae</taxon>
        <taxon>Triticodae</taxon>
        <taxon>Triticeae</taxon>
        <taxon>Triticinae</taxon>
        <taxon>Triticum</taxon>
    </lineage>
</organism>
<dbReference type="PROSITE" id="PS50088">
    <property type="entry name" value="ANK_REPEAT"/>
    <property type="match status" value="1"/>
</dbReference>